<sequence length="148" mass="16733">MSKLFTIAKSPWGHASNVFIDTCQQCSSQKNNLEPTYTIEYKNDAVVLDTVTANTTDGDDMTALISTDGIPTAEIFTRDHGEYKAQRRFASMAWKFIGDGGVKYKWHVFQQGRQWEFRDTRTHIVAIFTNNGPFSDIQGELSVLENIS</sequence>
<evidence type="ECO:0000313" key="1">
    <source>
        <dbReference type="EMBL" id="KAJ1948656.1"/>
    </source>
</evidence>
<gene>
    <name evidence="1" type="ORF">FBU59_001491</name>
</gene>
<reference evidence="1" key="1">
    <citation type="submission" date="2022-07" db="EMBL/GenBank/DDBJ databases">
        <title>Phylogenomic reconstructions and comparative analyses of Kickxellomycotina fungi.</title>
        <authorList>
            <person name="Reynolds N.K."/>
            <person name="Stajich J.E."/>
            <person name="Barry K."/>
            <person name="Grigoriev I.V."/>
            <person name="Crous P."/>
            <person name="Smith M.E."/>
        </authorList>
    </citation>
    <scope>NUCLEOTIDE SEQUENCE</scope>
    <source>
        <strain evidence="1">NRRL 5244</strain>
    </source>
</reference>
<dbReference type="EMBL" id="JANBPW010000666">
    <property type="protein sequence ID" value="KAJ1948656.1"/>
    <property type="molecule type" value="Genomic_DNA"/>
</dbReference>
<dbReference type="Proteomes" id="UP001150603">
    <property type="component" value="Unassembled WGS sequence"/>
</dbReference>
<keyword evidence="2" id="KW-1185">Reference proteome</keyword>
<accession>A0ACC1JDW3</accession>
<comment type="caution">
    <text evidence="1">The sequence shown here is derived from an EMBL/GenBank/DDBJ whole genome shotgun (WGS) entry which is preliminary data.</text>
</comment>
<evidence type="ECO:0000313" key="2">
    <source>
        <dbReference type="Proteomes" id="UP001150603"/>
    </source>
</evidence>
<proteinExistence type="predicted"/>
<name>A0ACC1JDW3_9FUNG</name>
<feature type="non-terminal residue" evidence="1">
    <location>
        <position position="148"/>
    </location>
</feature>
<protein>
    <submittedName>
        <fullName evidence="1">Uncharacterized protein</fullName>
    </submittedName>
</protein>
<organism evidence="1 2">
    <name type="scientific">Linderina macrospora</name>
    <dbReference type="NCBI Taxonomy" id="4868"/>
    <lineage>
        <taxon>Eukaryota</taxon>
        <taxon>Fungi</taxon>
        <taxon>Fungi incertae sedis</taxon>
        <taxon>Zoopagomycota</taxon>
        <taxon>Kickxellomycotina</taxon>
        <taxon>Kickxellomycetes</taxon>
        <taxon>Kickxellales</taxon>
        <taxon>Kickxellaceae</taxon>
        <taxon>Linderina</taxon>
    </lineage>
</organism>